<evidence type="ECO:0000313" key="2">
    <source>
        <dbReference type="EMBL" id="KAF2396918.1"/>
    </source>
</evidence>
<name>A0A6G1HLH6_9PEZI</name>
<accession>A0A6G1HLH6</accession>
<sequence length="153" mass="15969">MSTQAGRSNRLANNALVSNTLLAAIQNRDMYTQAARSDRLANNAPVSNPLRAAIQNGNMSAQAGGSNSRANNAPVPTPVTGNPTARPVPVSSGRETVDEENGADDKGSDGAQKRARNAEGGGLKRERPQDDGADGSDGKRSRRSGTKECAKRQ</sequence>
<evidence type="ECO:0000256" key="1">
    <source>
        <dbReference type="SAM" id="MobiDB-lite"/>
    </source>
</evidence>
<gene>
    <name evidence="2" type="ORF">EJ06DRAFT_533633</name>
</gene>
<feature type="compositionally biased region" description="Polar residues" evidence="1">
    <location>
        <begin position="55"/>
        <end position="71"/>
    </location>
</feature>
<feature type="compositionally biased region" description="Basic and acidic residues" evidence="1">
    <location>
        <begin position="103"/>
        <end position="112"/>
    </location>
</feature>
<proteinExistence type="predicted"/>
<dbReference type="Proteomes" id="UP000799640">
    <property type="component" value="Unassembled WGS sequence"/>
</dbReference>
<organism evidence="2 3">
    <name type="scientific">Trichodelitschia bisporula</name>
    <dbReference type="NCBI Taxonomy" id="703511"/>
    <lineage>
        <taxon>Eukaryota</taxon>
        <taxon>Fungi</taxon>
        <taxon>Dikarya</taxon>
        <taxon>Ascomycota</taxon>
        <taxon>Pezizomycotina</taxon>
        <taxon>Dothideomycetes</taxon>
        <taxon>Dothideomycetes incertae sedis</taxon>
        <taxon>Phaeotrichales</taxon>
        <taxon>Phaeotrichaceae</taxon>
        <taxon>Trichodelitschia</taxon>
    </lineage>
</organism>
<reference evidence="2" key="1">
    <citation type="journal article" date="2020" name="Stud. Mycol.">
        <title>101 Dothideomycetes genomes: a test case for predicting lifestyles and emergence of pathogens.</title>
        <authorList>
            <person name="Haridas S."/>
            <person name="Albert R."/>
            <person name="Binder M."/>
            <person name="Bloem J."/>
            <person name="Labutti K."/>
            <person name="Salamov A."/>
            <person name="Andreopoulos B."/>
            <person name="Baker S."/>
            <person name="Barry K."/>
            <person name="Bills G."/>
            <person name="Bluhm B."/>
            <person name="Cannon C."/>
            <person name="Castanera R."/>
            <person name="Culley D."/>
            <person name="Daum C."/>
            <person name="Ezra D."/>
            <person name="Gonzalez J."/>
            <person name="Henrissat B."/>
            <person name="Kuo A."/>
            <person name="Liang C."/>
            <person name="Lipzen A."/>
            <person name="Lutzoni F."/>
            <person name="Magnuson J."/>
            <person name="Mondo S."/>
            <person name="Nolan M."/>
            <person name="Ohm R."/>
            <person name="Pangilinan J."/>
            <person name="Park H.-J."/>
            <person name="Ramirez L."/>
            <person name="Alfaro M."/>
            <person name="Sun H."/>
            <person name="Tritt A."/>
            <person name="Yoshinaga Y."/>
            <person name="Zwiers L.-H."/>
            <person name="Turgeon B."/>
            <person name="Goodwin S."/>
            <person name="Spatafora J."/>
            <person name="Crous P."/>
            <person name="Grigoriev I."/>
        </authorList>
    </citation>
    <scope>NUCLEOTIDE SEQUENCE</scope>
    <source>
        <strain evidence="2">CBS 262.69</strain>
    </source>
</reference>
<dbReference type="EMBL" id="ML996705">
    <property type="protein sequence ID" value="KAF2396918.1"/>
    <property type="molecule type" value="Genomic_DNA"/>
</dbReference>
<feature type="region of interest" description="Disordered" evidence="1">
    <location>
        <begin position="40"/>
        <end position="153"/>
    </location>
</feature>
<keyword evidence="3" id="KW-1185">Reference proteome</keyword>
<dbReference type="AlphaFoldDB" id="A0A6G1HLH6"/>
<evidence type="ECO:0000313" key="3">
    <source>
        <dbReference type="Proteomes" id="UP000799640"/>
    </source>
</evidence>
<protein>
    <submittedName>
        <fullName evidence="2">Uncharacterized protein</fullName>
    </submittedName>
</protein>